<keyword evidence="2 7" id="KW-0418">Kinase</keyword>
<accession>D3Q5S0</accession>
<evidence type="ECO:0000256" key="4">
    <source>
        <dbReference type="SAM" id="MobiDB-lite"/>
    </source>
</evidence>
<dbReference type="GO" id="GO:0046983">
    <property type="term" value="F:protein dimerization activity"/>
    <property type="evidence" value="ECO:0007669"/>
    <property type="project" value="InterPro"/>
</dbReference>
<feature type="transmembrane region" description="Helical" evidence="5">
    <location>
        <begin position="108"/>
        <end position="126"/>
    </location>
</feature>
<dbReference type="OrthoDB" id="5241784at2"/>
<dbReference type="SUPFAM" id="SSF55874">
    <property type="entry name" value="ATPase domain of HSP90 chaperone/DNA topoisomerase II/histidine kinase"/>
    <property type="match status" value="1"/>
</dbReference>
<gene>
    <name evidence="7" type="ordered locus">Snas_0504</name>
</gene>
<feature type="transmembrane region" description="Helical" evidence="5">
    <location>
        <begin position="46"/>
        <end position="68"/>
    </location>
</feature>
<dbReference type="eggNOG" id="COG4585">
    <property type="taxonomic scope" value="Bacteria"/>
</dbReference>
<evidence type="ECO:0000259" key="6">
    <source>
        <dbReference type="Pfam" id="PF07730"/>
    </source>
</evidence>
<evidence type="ECO:0000313" key="8">
    <source>
        <dbReference type="Proteomes" id="UP000000844"/>
    </source>
</evidence>
<feature type="transmembrane region" description="Helical" evidence="5">
    <location>
        <begin position="80"/>
        <end position="102"/>
    </location>
</feature>
<name>D3Q5S0_STANL</name>
<sequence length="407" mass="43480">MPDSPPHTGQRRLTWLRRYTWWFLIPYPLTAATVGTIQAIRHDHPGGVLALILIAFAVATVVSVRWFDAVTRHEARDWPTLADWVLFAVAAAGLAGTAWLISPFPYRPLGWLLLASALTAAVILRLPARHRLAALVVMTGLIAAATALLARAGLAAPLTVLGVAALVASFAAIIWVQWWSFDVARQLEQARSVAAELAVTRERLRFAADLHDIQGHHLQVIALKSELAARLGGRDPDKAVALMREVQDLARDALSDTRAVVAGYRSVSPGTEITNATKVLTAAGIEATANLPGTDPGRGFAGERELGLLIREATTNILRHARPTRAEFDLTATGEGLSVRIRNDGADSGATSGDGTGLAGLRDRFEAVGGSLDWRSEAGRFTVSARLPRAAAPPDPGRSPDTEGSTR</sequence>
<dbReference type="EMBL" id="CP001778">
    <property type="protein sequence ID" value="ADD40219.1"/>
    <property type="molecule type" value="Genomic_DNA"/>
</dbReference>
<evidence type="ECO:0000256" key="5">
    <source>
        <dbReference type="SAM" id="Phobius"/>
    </source>
</evidence>
<dbReference type="PANTHER" id="PTHR24421">
    <property type="entry name" value="NITRATE/NITRITE SENSOR PROTEIN NARX-RELATED"/>
    <property type="match status" value="1"/>
</dbReference>
<dbReference type="PANTHER" id="PTHR24421:SF63">
    <property type="entry name" value="SENSOR HISTIDINE KINASE DESK"/>
    <property type="match status" value="1"/>
</dbReference>
<dbReference type="Gene3D" id="3.30.565.10">
    <property type="entry name" value="Histidine kinase-like ATPase, C-terminal domain"/>
    <property type="match status" value="1"/>
</dbReference>
<dbReference type="Gene3D" id="1.20.5.1930">
    <property type="match status" value="1"/>
</dbReference>
<proteinExistence type="predicted"/>
<dbReference type="GO" id="GO:0000155">
    <property type="term" value="F:phosphorelay sensor kinase activity"/>
    <property type="evidence" value="ECO:0007669"/>
    <property type="project" value="InterPro"/>
</dbReference>
<evidence type="ECO:0000256" key="1">
    <source>
        <dbReference type="ARBA" id="ARBA00022679"/>
    </source>
</evidence>
<dbReference type="InterPro" id="IPR011712">
    <property type="entry name" value="Sig_transdc_His_kin_sub3_dim/P"/>
</dbReference>
<feature type="transmembrane region" description="Helical" evidence="5">
    <location>
        <begin position="133"/>
        <end position="154"/>
    </location>
</feature>
<feature type="region of interest" description="Disordered" evidence="4">
    <location>
        <begin position="383"/>
        <end position="407"/>
    </location>
</feature>
<evidence type="ECO:0000256" key="2">
    <source>
        <dbReference type="ARBA" id="ARBA00022777"/>
    </source>
</evidence>
<dbReference type="GO" id="GO:0016020">
    <property type="term" value="C:membrane"/>
    <property type="evidence" value="ECO:0007669"/>
    <property type="project" value="InterPro"/>
</dbReference>
<keyword evidence="5" id="KW-1133">Transmembrane helix</keyword>
<dbReference type="CDD" id="cd16917">
    <property type="entry name" value="HATPase_UhpB-NarQ-NarX-like"/>
    <property type="match status" value="1"/>
</dbReference>
<keyword evidence="3" id="KW-0902">Two-component regulatory system</keyword>
<feature type="transmembrane region" description="Helical" evidence="5">
    <location>
        <begin position="21"/>
        <end position="40"/>
    </location>
</feature>
<keyword evidence="8" id="KW-1185">Reference proteome</keyword>
<dbReference type="InterPro" id="IPR050482">
    <property type="entry name" value="Sensor_HK_TwoCompSys"/>
</dbReference>
<dbReference type="InterPro" id="IPR036890">
    <property type="entry name" value="HATPase_C_sf"/>
</dbReference>
<protein>
    <submittedName>
        <fullName evidence="7">Histidine kinase</fullName>
    </submittedName>
</protein>
<keyword evidence="1" id="KW-0808">Transferase</keyword>
<dbReference type="Pfam" id="PF07730">
    <property type="entry name" value="HisKA_3"/>
    <property type="match status" value="1"/>
</dbReference>
<organism evidence="7 8">
    <name type="scientific">Stackebrandtia nassauensis (strain DSM 44728 / CIP 108903 / NRRL B-16338 / NBRC 102104 / LLR-40K-21)</name>
    <dbReference type="NCBI Taxonomy" id="446470"/>
    <lineage>
        <taxon>Bacteria</taxon>
        <taxon>Bacillati</taxon>
        <taxon>Actinomycetota</taxon>
        <taxon>Actinomycetes</taxon>
        <taxon>Glycomycetales</taxon>
        <taxon>Glycomycetaceae</taxon>
        <taxon>Stackebrandtia</taxon>
    </lineage>
</organism>
<dbReference type="KEGG" id="sna:Snas_0504"/>
<keyword evidence="5" id="KW-0472">Membrane</keyword>
<feature type="compositionally biased region" description="Basic and acidic residues" evidence="4">
    <location>
        <begin position="398"/>
        <end position="407"/>
    </location>
</feature>
<reference evidence="7 8" key="1">
    <citation type="journal article" date="2009" name="Stand. Genomic Sci.">
        <title>Complete genome sequence of Stackebrandtia nassauensis type strain (LLR-40K-21).</title>
        <authorList>
            <person name="Munk C."/>
            <person name="Lapidus A."/>
            <person name="Copeland A."/>
            <person name="Jando M."/>
            <person name="Mayilraj S."/>
            <person name="Glavina Del Rio T."/>
            <person name="Nolan M."/>
            <person name="Chen F."/>
            <person name="Lucas S."/>
            <person name="Tice H."/>
            <person name="Cheng J.F."/>
            <person name="Han C."/>
            <person name="Detter J.C."/>
            <person name="Bruce D."/>
            <person name="Goodwin L."/>
            <person name="Chain P."/>
            <person name="Pitluck S."/>
            <person name="Goker M."/>
            <person name="Ovchinikova G."/>
            <person name="Pati A."/>
            <person name="Ivanova N."/>
            <person name="Mavromatis K."/>
            <person name="Chen A."/>
            <person name="Palaniappan K."/>
            <person name="Land M."/>
            <person name="Hauser L."/>
            <person name="Chang Y.J."/>
            <person name="Jeffries C.D."/>
            <person name="Bristow J."/>
            <person name="Eisen J.A."/>
            <person name="Markowitz V."/>
            <person name="Hugenholtz P."/>
            <person name="Kyrpides N.C."/>
            <person name="Klenk H.P."/>
        </authorList>
    </citation>
    <scope>NUCLEOTIDE SEQUENCE [LARGE SCALE GENOMIC DNA]</scope>
    <source>
        <strain evidence="8">DSM 44728 / CIP 108903 / NRRL B-16338 / NBRC 102104 / LLR-40K-21</strain>
    </source>
</reference>
<dbReference type="RefSeq" id="WP_013015790.1">
    <property type="nucleotide sequence ID" value="NC_013947.1"/>
</dbReference>
<dbReference type="HOGENOM" id="CLU_000445_20_8_11"/>
<dbReference type="AlphaFoldDB" id="D3Q5S0"/>
<feature type="domain" description="Signal transduction histidine kinase subgroup 3 dimerisation and phosphoacceptor" evidence="6">
    <location>
        <begin position="202"/>
        <end position="266"/>
    </location>
</feature>
<dbReference type="STRING" id="446470.Snas_0504"/>
<evidence type="ECO:0000313" key="7">
    <source>
        <dbReference type="EMBL" id="ADD40219.1"/>
    </source>
</evidence>
<feature type="transmembrane region" description="Helical" evidence="5">
    <location>
        <begin position="160"/>
        <end position="181"/>
    </location>
</feature>
<evidence type="ECO:0000256" key="3">
    <source>
        <dbReference type="ARBA" id="ARBA00023012"/>
    </source>
</evidence>
<keyword evidence="5" id="KW-0812">Transmembrane</keyword>
<dbReference type="Proteomes" id="UP000000844">
    <property type="component" value="Chromosome"/>
</dbReference>